<feature type="compositionally biased region" description="Basic residues" evidence="2">
    <location>
        <begin position="133"/>
        <end position="149"/>
    </location>
</feature>
<keyword evidence="1" id="KW-0195">Cyclin</keyword>
<dbReference type="AlphaFoldDB" id="A0A0C2NI81"/>
<protein>
    <submittedName>
        <fullName evidence="3">Cyclin-L1</fullName>
    </submittedName>
</protein>
<reference evidence="3 4" key="1">
    <citation type="journal article" date="2014" name="Genome Biol. Evol.">
        <title>The genome of the myxosporean Thelohanellus kitauei shows adaptations to nutrient acquisition within its fish host.</title>
        <authorList>
            <person name="Yang Y."/>
            <person name="Xiong J."/>
            <person name="Zhou Z."/>
            <person name="Huo F."/>
            <person name="Miao W."/>
            <person name="Ran C."/>
            <person name="Liu Y."/>
            <person name="Zhang J."/>
            <person name="Feng J."/>
            <person name="Wang M."/>
            <person name="Wang M."/>
            <person name="Wang L."/>
            <person name="Yao B."/>
        </authorList>
    </citation>
    <scope>NUCLEOTIDE SEQUENCE [LARGE SCALE GENOMIC DNA]</scope>
    <source>
        <strain evidence="3">Wuqing</strain>
    </source>
</reference>
<proteinExistence type="predicted"/>
<evidence type="ECO:0000256" key="1">
    <source>
        <dbReference type="ARBA" id="ARBA00023127"/>
    </source>
</evidence>
<organism evidence="3 4">
    <name type="scientific">Thelohanellus kitauei</name>
    <name type="common">Myxosporean</name>
    <dbReference type="NCBI Taxonomy" id="669202"/>
    <lineage>
        <taxon>Eukaryota</taxon>
        <taxon>Metazoa</taxon>
        <taxon>Cnidaria</taxon>
        <taxon>Myxozoa</taxon>
        <taxon>Myxosporea</taxon>
        <taxon>Bivalvulida</taxon>
        <taxon>Platysporina</taxon>
        <taxon>Myxobolidae</taxon>
        <taxon>Thelohanellus</taxon>
    </lineage>
</organism>
<comment type="caution">
    <text evidence="3">The sequence shown here is derived from an EMBL/GenBank/DDBJ whole genome shotgun (WGS) entry which is preliminary data.</text>
</comment>
<dbReference type="Proteomes" id="UP000031668">
    <property type="component" value="Unassembled WGS sequence"/>
</dbReference>
<evidence type="ECO:0000256" key="2">
    <source>
        <dbReference type="SAM" id="MobiDB-lite"/>
    </source>
</evidence>
<dbReference type="SUPFAM" id="SSF47954">
    <property type="entry name" value="Cyclin-like"/>
    <property type="match status" value="1"/>
</dbReference>
<evidence type="ECO:0000313" key="4">
    <source>
        <dbReference type="Proteomes" id="UP000031668"/>
    </source>
</evidence>
<gene>
    <name evidence="3" type="ORF">RF11_11015</name>
</gene>
<accession>A0A0C2NI81</accession>
<feature type="region of interest" description="Disordered" evidence="2">
    <location>
        <begin position="106"/>
        <end position="166"/>
    </location>
</feature>
<dbReference type="OrthoDB" id="10264655at2759"/>
<dbReference type="GO" id="GO:0016538">
    <property type="term" value="F:cyclin-dependent protein serine/threonine kinase regulator activity"/>
    <property type="evidence" value="ECO:0007669"/>
    <property type="project" value="InterPro"/>
</dbReference>
<dbReference type="GO" id="GO:0006357">
    <property type="term" value="P:regulation of transcription by RNA polymerase II"/>
    <property type="evidence" value="ECO:0007669"/>
    <property type="project" value="InterPro"/>
</dbReference>
<dbReference type="Gene3D" id="1.10.472.10">
    <property type="entry name" value="Cyclin-like"/>
    <property type="match status" value="1"/>
</dbReference>
<dbReference type="PANTHER" id="PTHR10026">
    <property type="entry name" value="CYCLIN"/>
    <property type="match status" value="1"/>
</dbReference>
<name>A0A0C2NI81_THEKT</name>
<dbReference type="EMBL" id="JWZT01000699">
    <property type="protein sequence ID" value="KII73717.1"/>
    <property type="molecule type" value="Genomic_DNA"/>
</dbReference>
<evidence type="ECO:0000313" key="3">
    <source>
        <dbReference type="EMBL" id="KII73717.1"/>
    </source>
</evidence>
<dbReference type="InterPro" id="IPR036915">
    <property type="entry name" value="Cyclin-like_sf"/>
</dbReference>
<feature type="compositionally biased region" description="Basic and acidic residues" evidence="2">
    <location>
        <begin position="106"/>
        <end position="132"/>
    </location>
</feature>
<sequence>MNDSLRGSVFLRYSPAHTSCACIVLAARLLKIQLPDNPSWWKLFDLTENVLFDVCKHIMCLYKNDYVPKISDIEQFLEQKRKESGISVVVFTIEDSVNVQELEVAAAKRKDSNRDEDTQAKHNDRPNQEKSHVPARHTRPISPQKRTHRYHEPHGISRYSRHRGHH</sequence>
<keyword evidence="4" id="KW-1185">Reference proteome</keyword>
<dbReference type="InterPro" id="IPR043198">
    <property type="entry name" value="Cyclin/Ssn8"/>
</dbReference>